<dbReference type="OrthoDB" id="383413at2157"/>
<evidence type="ECO:0000313" key="2">
    <source>
        <dbReference type="EMBL" id="AKB79115.1"/>
    </source>
</evidence>
<feature type="transmembrane region" description="Helical" evidence="1">
    <location>
        <begin position="38"/>
        <end position="60"/>
    </location>
</feature>
<dbReference type="EMBL" id="CP009516">
    <property type="protein sequence ID" value="AKB79115.1"/>
    <property type="molecule type" value="Genomic_DNA"/>
</dbReference>
<keyword evidence="3" id="KW-1185">Reference proteome</keyword>
<keyword evidence="1" id="KW-0472">Membrane</keyword>
<dbReference type="HOGENOM" id="CLU_2115483_0_0_2"/>
<organism evidence="2 3">
    <name type="scientific">Methanosarcina horonobensis HB-1 = JCM 15518</name>
    <dbReference type="NCBI Taxonomy" id="1434110"/>
    <lineage>
        <taxon>Archaea</taxon>
        <taxon>Methanobacteriati</taxon>
        <taxon>Methanobacteriota</taxon>
        <taxon>Stenosarchaea group</taxon>
        <taxon>Methanomicrobia</taxon>
        <taxon>Methanosarcinales</taxon>
        <taxon>Methanosarcinaceae</taxon>
        <taxon>Methanosarcina</taxon>
    </lineage>
</organism>
<gene>
    <name evidence="2" type="ORF">MSHOH_2632</name>
</gene>
<dbReference type="RefSeq" id="WP_048140533.1">
    <property type="nucleotide sequence ID" value="NZ_BBCW01000045.1"/>
</dbReference>
<evidence type="ECO:0000313" key="3">
    <source>
        <dbReference type="Proteomes" id="UP000033101"/>
    </source>
</evidence>
<dbReference type="KEGG" id="mhor:MSHOH_2632"/>
<keyword evidence="1" id="KW-0812">Transmembrane</keyword>
<dbReference type="Proteomes" id="UP000033101">
    <property type="component" value="Chromosome"/>
</dbReference>
<reference evidence="2 3" key="1">
    <citation type="submission" date="2014-07" db="EMBL/GenBank/DDBJ databases">
        <title>Methanogenic archaea and the global carbon cycle.</title>
        <authorList>
            <person name="Henriksen J.R."/>
            <person name="Luke J."/>
            <person name="Reinhart S."/>
            <person name="Benedict M.N."/>
            <person name="Youngblut N.D."/>
            <person name="Metcalf M.E."/>
            <person name="Whitaker R.J."/>
            <person name="Metcalf W.W."/>
        </authorList>
    </citation>
    <scope>NUCLEOTIDE SEQUENCE [LARGE SCALE GENOMIC DNA]</scope>
    <source>
        <strain evidence="2 3">HB-1</strain>
    </source>
</reference>
<feature type="transmembrane region" description="Helical" evidence="1">
    <location>
        <begin position="96"/>
        <end position="116"/>
    </location>
</feature>
<keyword evidence="1" id="KW-1133">Transmembrane helix</keyword>
<accession>A0A0E3WV20</accession>
<dbReference type="GeneID" id="24831932"/>
<dbReference type="AlphaFoldDB" id="A0A0E3WV20"/>
<proteinExistence type="predicted"/>
<sequence length="121" mass="13086">MKKVNTYLSNCYNRGFTAVLESKSGKGFRAFSRNEGGYMAGNAIGILVLLVTLMLCALLFGTLQGQTDSKIAVLQSEEANASYANIKTTGWGSIDLFGMVPYVAVFIVILGMLMGLTRESR</sequence>
<dbReference type="STRING" id="1434110.MSHOH_2632"/>
<evidence type="ECO:0000256" key="1">
    <source>
        <dbReference type="SAM" id="Phobius"/>
    </source>
</evidence>
<name>A0A0E3WV20_9EURY</name>
<dbReference type="PATRIC" id="fig|1434110.4.peg.3395"/>
<protein>
    <submittedName>
        <fullName evidence="2">Uncharacterized protein</fullName>
    </submittedName>
</protein>